<keyword evidence="2" id="KW-1185">Reference proteome</keyword>
<name>A0A3N4II95_ASCIM</name>
<dbReference type="AlphaFoldDB" id="A0A3N4II95"/>
<proteinExistence type="predicted"/>
<evidence type="ECO:0000313" key="2">
    <source>
        <dbReference type="Proteomes" id="UP000275078"/>
    </source>
</evidence>
<reference evidence="1 2" key="1">
    <citation type="journal article" date="2018" name="Nat. Ecol. Evol.">
        <title>Pezizomycetes genomes reveal the molecular basis of ectomycorrhizal truffle lifestyle.</title>
        <authorList>
            <person name="Murat C."/>
            <person name="Payen T."/>
            <person name="Noel B."/>
            <person name="Kuo A."/>
            <person name="Morin E."/>
            <person name="Chen J."/>
            <person name="Kohler A."/>
            <person name="Krizsan K."/>
            <person name="Balestrini R."/>
            <person name="Da Silva C."/>
            <person name="Montanini B."/>
            <person name="Hainaut M."/>
            <person name="Levati E."/>
            <person name="Barry K.W."/>
            <person name="Belfiori B."/>
            <person name="Cichocki N."/>
            <person name="Clum A."/>
            <person name="Dockter R.B."/>
            <person name="Fauchery L."/>
            <person name="Guy J."/>
            <person name="Iotti M."/>
            <person name="Le Tacon F."/>
            <person name="Lindquist E.A."/>
            <person name="Lipzen A."/>
            <person name="Malagnac F."/>
            <person name="Mello A."/>
            <person name="Molinier V."/>
            <person name="Miyauchi S."/>
            <person name="Poulain J."/>
            <person name="Riccioni C."/>
            <person name="Rubini A."/>
            <person name="Sitrit Y."/>
            <person name="Splivallo R."/>
            <person name="Traeger S."/>
            <person name="Wang M."/>
            <person name="Zifcakova L."/>
            <person name="Wipf D."/>
            <person name="Zambonelli A."/>
            <person name="Paolocci F."/>
            <person name="Nowrousian M."/>
            <person name="Ottonello S."/>
            <person name="Baldrian P."/>
            <person name="Spatafora J.W."/>
            <person name="Henrissat B."/>
            <person name="Nagy L.G."/>
            <person name="Aury J.M."/>
            <person name="Wincker P."/>
            <person name="Grigoriev I.V."/>
            <person name="Bonfante P."/>
            <person name="Martin F.M."/>
        </authorList>
    </citation>
    <scope>NUCLEOTIDE SEQUENCE [LARGE SCALE GENOMIC DNA]</scope>
    <source>
        <strain evidence="1 2">RN42</strain>
    </source>
</reference>
<dbReference type="EMBL" id="ML119659">
    <property type="protein sequence ID" value="RPA84428.1"/>
    <property type="molecule type" value="Genomic_DNA"/>
</dbReference>
<sequence>MPCRNEDVQDFIVRSKTEQMGHGDGNGNEDGIRLLQVRIVIDNVAIVGSNSHLYCDKRFRARSPQPAALLGFSAGSALYIQGVKLKVRWSCGVLPPTQPVTEHGDQLRLIDGWSSKHDKVGGVGDQTVDGCGFTAQRKQLENLDTYHTQDSQLWS</sequence>
<dbReference type="Proteomes" id="UP000275078">
    <property type="component" value="Unassembled WGS sequence"/>
</dbReference>
<protein>
    <submittedName>
        <fullName evidence="1">Uncharacterized protein</fullName>
    </submittedName>
</protein>
<organism evidence="1 2">
    <name type="scientific">Ascobolus immersus RN42</name>
    <dbReference type="NCBI Taxonomy" id="1160509"/>
    <lineage>
        <taxon>Eukaryota</taxon>
        <taxon>Fungi</taxon>
        <taxon>Dikarya</taxon>
        <taxon>Ascomycota</taxon>
        <taxon>Pezizomycotina</taxon>
        <taxon>Pezizomycetes</taxon>
        <taxon>Pezizales</taxon>
        <taxon>Ascobolaceae</taxon>
        <taxon>Ascobolus</taxon>
    </lineage>
</organism>
<evidence type="ECO:0000313" key="1">
    <source>
        <dbReference type="EMBL" id="RPA84428.1"/>
    </source>
</evidence>
<accession>A0A3N4II95</accession>
<gene>
    <name evidence="1" type="ORF">BJ508DRAFT_303890</name>
</gene>